<dbReference type="KEGG" id="ehx:EMIHUDRAFT_195964"/>
<evidence type="ECO:0000313" key="2">
    <source>
        <dbReference type="EnsemblProtists" id="EOD17966"/>
    </source>
</evidence>
<sequence length="257" mass="26656">MIVPALVVLAALSPHHAPPPAARSPPVSRPPLPVGASSAAAAVADCSGRSGLFSSVHGRHISGTESRPLRRASSVIVEAVQPAGAGFSVRYREAAGGELQRAGRKSFLREHPEHSARVEQMALDEATARLSKHDQLSLADPGLGGAEGTLSLSSPLLDTAARVAAPGPLATYLKCVSHSGPSSPSVSQCVILTATIEGATLQYAGLPLALFDGVALGSPPWAVLKPWWNLLGSVPVGRLDWLALGGKWRRARLHTVE</sequence>
<proteinExistence type="predicted"/>
<dbReference type="HOGENOM" id="CLU_1091659_0_0_1"/>
<reference evidence="2" key="2">
    <citation type="submission" date="2024-10" db="UniProtKB">
        <authorList>
            <consortium name="EnsemblProtists"/>
        </authorList>
    </citation>
    <scope>IDENTIFICATION</scope>
</reference>
<dbReference type="RefSeq" id="XP_005770395.1">
    <property type="nucleotide sequence ID" value="XM_005770338.1"/>
</dbReference>
<dbReference type="EnsemblProtists" id="EOD17966">
    <property type="protein sequence ID" value="EOD17966"/>
    <property type="gene ID" value="EMIHUDRAFT_195964"/>
</dbReference>
<dbReference type="GeneID" id="19045967"/>
<keyword evidence="3" id="KW-1185">Reference proteome</keyword>
<dbReference type="AlphaFoldDB" id="A0A0D3J381"/>
<dbReference type="PaxDb" id="2903-EOD17966"/>
<organism evidence="2 3">
    <name type="scientific">Emiliania huxleyi (strain CCMP1516)</name>
    <dbReference type="NCBI Taxonomy" id="280463"/>
    <lineage>
        <taxon>Eukaryota</taxon>
        <taxon>Haptista</taxon>
        <taxon>Haptophyta</taxon>
        <taxon>Prymnesiophyceae</taxon>
        <taxon>Isochrysidales</taxon>
        <taxon>Noelaerhabdaceae</taxon>
        <taxon>Emiliania</taxon>
    </lineage>
</organism>
<feature type="chain" id="PRO_5044291306" evidence="1">
    <location>
        <begin position="18"/>
        <end position="257"/>
    </location>
</feature>
<evidence type="ECO:0000256" key="1">
    <source>
        <dbReference type="SAM" id="SignalP"/>
    </source>
</evidence>
<feature type="signal peptide" evidence="1">
    <location>
        <begin position="1"/>
        <end position="17"/>
    </location>
</feature>
<dbReference type="Proteomes" id="UP000013827">
    <property type="component" value="Unassembled WGS sequence"/>
</dbReference>
<accession>A0A0D3J381</accession>
<evidence type="ECO:0000313" key="3">
    <source>
        <dbReference type="Proteomes" id="UP000013827"/>
    </source>
</evidence>
<reference evidence="3" key="1">
    <citation type="journal article" date="2013" name="Nature">
        <title>Pan genome of the phytoplankton Emiliania underpins its global distribution.</title>
        <authorList>
            <person name="Read B.A."/>
            <person name="Kegel J."/>
            <person name="Klute M.J."/>
            <person name="Kuo A."/>
            <person name="Lefebvre S.C."/>
            <person name="Maumus F."/>
            <person name="Mayer C."/>
            <person name="Miller J."/>
            <person name="Monier A."/>
            <person name="Salamov A."/>
            <person name="Young J."/>
            <person name="Aguilar M."/>
            <person name="Claverie J.M."/>
            <person name="Frickenhaus S."/>
            <person name="Gonzalez K."/>
            <person name="Herman E.K."/>
            <person name="Lin Y.C."/>
            <person name="Napier J."/>
            <person name="Ogata H."/>
            <person name="Sarno A.F."/>
            <person name="Shmutz J."/>
            <person name="Schroeder D."/>
            <person name="de Vargas C."/>
            <person name="Verret F."/>
            <person name="von Dassow P."/>
            <person name="Valentin K."/>
            <person name="Van de Peer Y."/>
            <person name="Wheeler G."/>
            <person name="Dacks J.B."/>
            <person name="Delwiche C.F."/>
            <person name="Dyhrman S.T."/>
            <person name="Glockner G."/>
            <person name="John U."/>
            <person name="Richards T."/>
            <person name="Worden A.Z."/>
            <person name="Zhang X."/>
            <person name="Grigoriev I.V."/>
            <person name="Allen A.E."/>
            <person name="Bidle K."/>
            <person name="Borodovsky M."/>
            <person name="Bowler C."/>
            <person name="Brownlee C."/>
            <person name="Cock J.M."/>
            <person name="Elias M."/>
            <person name="Gladyshev V.N."/>
            <person name="Groth M."/>
            <person name="Guda C."/>
            <person name="Hadaegh A."/>
            <person name="Iglesias-Rodriguez M.D."/>
            <person name="Jenkins J."/>
            <person name="Jones B.M."/>
            <person name="Lawson T."/>
            <person name="Leese F."/>
            <person name="Lindquist E."/>
            <person name="Lobanov A."/>
            <person name="Lomsadze A."/>
            <person name="Malik S.B."/>
            <person name="Marsh M.E."/>
            <person name="Mackinder L."/>
            <person name="Mock T."/>
            <person name="Mueller-Roeber B."/>
            <person name="Pagarete A."/>
            <person name="Parker M."/>
            <person name="Probert I."/>
            <person name="Quesneville H."/>
            <person name="Raines C."/>
            <person name="Rensing S.A."/>
            <person name="Riano-Pachon D.M."/>
            <person name="Richier S."/>
            <person name="Rokitta S."/>
            <person name="Shiraiwa Y."/>
            <person name="Soanes D.M."/>
            <person name="van der Giezen M."/>
            <person name="Wahlund T.M."/>
            <person name="Williams B."/>
            <person name="Wilson W."/>
            <person name="Wolfe G."/>
            <person name="Wurch L.L."/>
        </authorList>
    </citation>
    <scope>NUCLEOTIDE SEQUENCE</scope>
</reference>
<keyword evidence="1" id="KW-0732">Signal</keyword>
<protein>
    <submittedName>
        <fullName evidence="2">Uncharacterized protein</fullName>
    </submittedName>
</protein>
<name>A0A0D3J381_EMIH1</name>